<dbReference type="PROSITE" id="PS50928">
    <property type="entry name" value="ABC_TM1"/>
    <property type="match status" value="1"/>
</dbReference>
<evidence type="ECO:0000256" key="3">
    <source>
        <dbReference type="ARBA" id="ARBA00022475"/>
    </source>
</evidence>
<feature type="transmembrane region" description="Helical" evidence="7">
    <location>
        <begin position="169"/>
        <end position="188"/>
    </location>
</feature>
<evidence type="ECO:0000256" key="4">
    <source>
        <dbReference type="ARBA" id="ARBA00022692"/>
    </source>
</evidence>
<keyword evidence="2 7" id="KW-0813">Transport</keyword>
<dbReference type="CDD" id="cd06261">
    <property type="entry name" value="TM_PBP2"/>
    <property type="match status" value="1"/>
</dbReference>
<reference evidence="9 10" key="1">
    <citation type="submission" date="2021-03" db="EMBL/GenBank/DDBJ databases">
        <title>The complete genome sequence of Acetobacter sacchari TBRC 11175.</title>
        <authorList>
            <person name="Charoenyingcharoen P."/>
            <person name="Yukphan P."/>
        </authorList>
    </citation>
    <scope>NUCLEOTIDE SEQUENCE [LARGE SCALE GENOMIC DNA]</scope>
    <source>
        <strain evidence="9 10">TBRC 11175</strain>
    </source>
</reference>
<feature type="transmembrane region" description="Helical" evidence="7">
    <location>
        <begin position="226"/>
        <end position="252"/>
    </location>
</feature>
<feature type="transmembrane region" description="Helical" evidence="7">
    <location>
        <begin position="96"/>
        <end position="118"/>
    </location>
</feature>
<dbReference type="EMBL" id="JAFVMF010000020">
    <property type="protein sequence ID" value="MBO1361320.1"/>
    <property type="molecule type" value="Genomic_DNA"/>
</dbReference>
<dbReference type="Gene3D" id="1.10.3720.10">
    <property type="entry name" value="MetI-like"/>
    <property type="match status" value="1"/>
</dbReference>
<keyword evidence="4 7" id="KW-0812">Transmembrane</keyword>
<dbReference type="InterPro" id="IPR035906">
    <property type="entry name" value="MetI-like_sf"/>
</dbReference>
<dbReference type="PANTHER" id="PTHR43163">
    <property type="entry name" value="DIPEPTIDE TRANSPORT SYSTEM PERMEASE PROTEIN DPPB-RELATED"/>
    <property type="match status" value="1"/>
</dbReference>
<proteinExistence type="inferred from homology"/>
<keyword evidence="5 7" id="KW-1133">Transmembrane helix</keyword>
<feature type="transmembrane region" description="Helical" evidence="7">
    <location>
        <begin position="130"/>
        <end position="149"/>
    </location>
</feature>
<dbReference type="Proteomes" id="UP000664771">
    <property type="component" value="Unassembled WGS sequence"/>
</dbReference>
<evidence type="ECO:0000256" key="7">
    <source>
        <dbReference type="RuleBase" id="RU363032"/>
    </source>
</evidence>
<feature type="transmembrane region" description="Helical" evidence="7">
    <location>
        <begin position="272"/>
        <end position="291"/>
    </location>
</feature>
<evidence type="ECO:0000256" key="5">
    <source>
        <dbReference type="ARBA" id="ARBA00022989"/>
    </source>
</evidence>
<accession>A0ABS3LZJ0</accession>
<evidence type="ECO:0000256" key="2">
    <source>
        <dbReference type="ARBA" id="ARBA00022448"/>
    </source>
</evidence>
<sequence length="305" mass="32503">MSRLLRRAAALPLIMLGVSAAVFVAIHALPGDPARLMAGPQAPESTIMALRVRLGLDQPLGAQYLHFLERAAHGDFGISLRDGSPVSTVIVERLPYSLALGGLAYLLALLVGVPGGAFAAAREGSWGDRLLMAATLVGASLAGFWVALLGMEVFAVRLRWLPLMGAGDWRHYVLPALVLSLLPMAMILRMTRAGAREVLRQDYIRTARAKGLSPWTTITRHALRNALAPVVTVVALNLGGLISGAVVTETVFDWPGVGRLLVDSVRYRDYPVIQGVTLLSVLGVLLANLLAEGVIARFDPKARGA</sequence>
<comment type="subcellular location">
    <subcellularLocation>
        <location evidence="1 7">Cell membrane</location>
        <topology evidence="1 7">Multi-pass membrane protein</topology>
    </subcellularLocation>
</comment>
<name>A0ABS3LZJ0_9PROT</name>
<feature type="domain" description="ABC transmembrane type-1" evidence="8">
    <location>
        <begin position="94"/>
        <end position="291"/>
    </location>
</feature>
<gene>
    <name evidence="9" type="ORF">J2D73_16150</name>
</gene>
<evidence type="ECO:0000313" key="9">
    <source>
        <dbReference type="EMBL" id="MBO1361320.1"/>
    </source>
</evidence>
<keyword evidence="10" id="KW-1185">Reference proteome</keyword>
<dbReference type="Pfam" id="PF19300">
    <property type="entry name" value="BPD_transp_1_N"/>
    <property type="match status" value="1"/>
</dbReference>
<dbReference type="PANTHER" id="PTHR43163:SF6">
    <property type="entry name" value="DIPEPTIDE TRANSPORT SYSTEM PERMEASE PROTEIN DPPB-RELATED"/>
    <property type="match status" value="1"/>
</dbReference>
<organism evidence="9 10">
    <name type="scientific">Acetobacter sacchari</name>
    <dbReference type="NCBI Taxonomy" id="2661687"/>
    <lineage>
        <taxon>Bacteria</taxon>
        <taxon>Pseudomonadati</taxon>
        <taxon>Pseudomonadota</taxon>
        <taxon>Alphaproteobacteria</taxon>
        <taxon>Acetobacterales</taxon>
        <taxon>Acetobacteraceae</taxon>
        <taxon>Acetobacter</taxon>
    </lineage>
</organism>
<dbReference type="InterPro" id="IPR045621">
    <property type="entry name" value="BPD_transp_1_N"/>
</dbReference>
<dbReference type="RefSeq" id="WP_207882934.1">
    <property type="nucleotide sequence ID" value="NZ_JAFVMF010000020.1"/>
</dbReference>
<keyword evidence="6 7" id="KW-0472">Membrane</keyword>
<keyword evidence="3" id="KW-1003">Cell membrane</keyword>
<evidence type="ECO:0000256" key="6">
    <source>
        <dbReference type="ARBA" id="ARBA00023136"/>
    </source>
</evidence>
<dbReference type="InterPro" id="IPR000515">
    <property type="entry name" value="MetI-like"/>
</dbReference>
<protein>
    <submittedName>
        <fullName evidence="9">ABC transporter permease</fullName>
    </submittedName>
</protein>
<evidence type="ECO:0000259" key="8">
    <source>
        <dbReference type="PROSITE" id="PS50928"/>
    </source>
</evidence>
<comment type="caution">
    <text evidence="9">The sequence shown here is derived from an EMBL/GenBank/DDBJ whole genome shotgun (WGS) entry which is preliminary data.</text>
</comment>
<dbReference type="SUPFAM" id="SSF161098">
    <property type="entry name" value="MetI-like"/>
    <property type="match status" value="1"/>
</dbReference>
<evidence type="ECO:0000313" key="10">
    <source>
        <dbReference type="Proteomes" id="UP000664771"/>
    </source>
</evidence>
<evidence type="ECO:0000256" key="1">
    <source>
        <dbReference type="ARBA" id="ARBA00004651"/>
    </source>
</evidence>
<comment type="similarity">
    <text evidence="7">Belongs to the binding-protein-dependent transport system permease family.</text>
</comment>
<dbReference type="Pfam" id="PF00528">
    <property type="entry name" value="BPD_transp_1"/>
    <property type="match status" value="1"/>
</dbReference>